<dbReference type="InterPro" id="IPR029032">
    <property type="entry name" value="AhpD-like"/>
</dbReference>
<evidence type="ECO:0000259" key="2">
    <source>
        <dbReference type="Pfam" id="PF02627"/>
    </source>
</evidence>
<dbReference type="GO" id="GO:0051920">
    <property type="term" value="F:peroxiredoxin activity"/>
    <property type="evidence" value="ECO:0007669"/>
    <property type="project" value="InterPro"/>
</dbReference>
<dbReference type="Proteomes" id="UP000886829">
    <property type="component" value="Unassembled WGS sequence"/>
</dbReference>
<accession>A0A9D2B174</accession>
<comment type="caution">
    <text evidence="3">The sequence shown here is derived from an EMBL/GenBank/DDBJ whole genome shotgun (WGS) entry which is preliminary data.</text>
</comment>
<feature type="signal peptide" evidence="1">
    <location>
        <begin position="1"/>
        <end position="21"/>
    </location>
</feature>
<dbReference type="InterPro" id="IPR003779">
    <property type="entry name" value="CMD-like"/>
</dbReference>
<dbReference type="Pfam" id="PF02627">
    <property type="entry name" value="CMD"/>
    <property type="match status" value="2"/>
</dbReference>
<dbReference type="PANTHER" id="PTHR33570">
    <property type="entry name" value="4-CARBOXYMUCONOLACTONE DECARBOXYLASE FAMILY PROTEIN"/>
    <property type="match status" value="1"/>
</dbReference>
<proteinExistence type="predicted"/>
<name>A0A9D2B174_9GAMM</name>
<reference evidence="3" key="1">
    <citation type="journal article" date="2021" name="PeerJ">
        <title>Extensive microbial diversity within the chicken gut microbiome revealed by metagenomics and culture.</title>
        <authorList>
            <person name="Gilroy R."/>
            <person name="Ravi A."/>
            <person name="Getino M."/>
            <person name="Pursley I."/>
            <person name="Horton D.L."/>
            <person name="Alikhan N.F."/>
            <person name="Baker D."/>
            <person name="Gharbi K."/>
            <person name="Hall N."/>
            <person name="Watson M."/>
            <person name="Adriaenssens E.M."/>
            <person name="Foster-Nyarko E."/>
            <person name="Jarju S."/>
            <person name="Secka A."/>
            <person name="Antonio M."/>
            <person name="Oren A."/>
            <person name="Chaudhuri R.R."/>
            <person name="La Ragione R."/>
            <person name="Hildebrand F."/>
            <person name="Pallen M.J."/>
        </authorList>
    </citation>
    <scope>NUCLEOTIDE SEQUENCE</scope>
    <source>
        <strain evidence="3">USASDec5-558</strain>
    </source>
</reference>
<feature type="domain" description="Carboxymuconolactone decarboxylase-like" evidence="2">
    <location>
        <begin position="42"/>
        <end position="102"/>
    </location>
</feature>
<evidence type="ECO:0000256" key="1">
    <source>
        <dbReference type="SAM" id="SignalP"/>
    </source>
</evidence>
<dbReference type="SUPFAM" id="SSF69118">
    <property type="entry name" value="AhpD-like"/>
    <property type="match status" value="1"/>
</dbReference>
<protein>
    <submittedName>
        <fullName evidence="3">Carboxymuconolactone decarboxylase family protein</fullName>
    </submittedName>
</protein>
<feature type="chain" id="PRO_5039723343" evidence="1">
    <location>
        <begin position="22"/>
        <end position="251"/>
    </location>
</feature>
<dbReference type="InterPro" id="IPR052512">
    <property type="entry name" value="4CMD/NDH-1_regulator"/>
</dbReference>
<reference evidence="3" key="2">
    <citation type="submission" date="2021-04" db="EMBL/GenBank/DDBJ databases">
        <authorList>
            <person name="Gilroy R."/>
        </authorList>
    </citation>
    <scope>NUCLEOTIDE SEQUENCE</scope>
    <source>
        <strain evidence="3">USASDec5-558</strain>
    </source>
</reference>
<sequence>MRAKLLAMAVAMSGFMMTAEAADATSVNDAKPAAVATTSTTVLGAREYAITSIAVFTANNKQDELKVALGKALDQGMTVNEIKDVLVQMYAYCGFPRSLTALGTFMALVEERKAQGINDEVGREATPLPEGTNIHELGTATQTEVCGGPVSGPLYDFCPDADRYLKDHLFGDVFASDLLTHKDREIATIAALASLPAPIQLNAHYNISMNVGWTPEQLQDFANYVEKNVGSAEGEVAQSVLKQVLAAKQGK</sequence>
<feature type="domain" description="Carboxymuconolactone decarboxylase-like" evidence="2">
    <location>
        <begin position="159"/>
        <end position="221"/>
    </location>
</feature>
<gene>
    <name evidence="3" type="ORF">H9850_09865</name>
</gene>
<dbReference type="AlphaFoldDB" id="A0A9D2B174"/>
<dbReference type="EMBL" id="DXEV01000196">
    <property type="protein sequence ID" value="HIX57757.1"/>
    <property type="molecule type" value="Genomic_DNA"/>
</dbReference>
<keyword evidence="1" id="KW-0732">Signal</keyword>
<dbReference type="PANTHER" id="PTHR33570:SF10">
    <property type="entry name" value="GAMMA-CARBOXYMUCONOLACTONE DECARBOXYLASE"/>
    <property type="match status" value="1"/>
</dbReference>
<dbReference type="Gene3D" id="1.20.1290.10">
    <property type="entry name" value="AhpD-like"/>
    <property type="match status" value="1"/>
</dbReference>
<evidence type="ECO:0000313" key="4">
    <source>
        <dbReference type="Proteomes" id="UP000886829"/>
    </source>
</evidence>
<organism evidence="3 4">
    <name type="scientific">Candidatus Anaerobiospirillum pullistercoris</name>
    <dbReference type="NCBI Taxonomy" id="2838452"/>
    <lineage>
        <taxon>Bacteria</taxon>
        <taxon>Pseudomonadati</taxon>
        <taxon>Pseudomonadota</taxon>
        <taxon>Gammaproteobacteria</taxon>
        <taxon>Aeromonadales</taxon>
        <taxon>Succinivibrionaceae</taxon>
        <taxon>Anaerobiospirillum</taxon>
    </lineage>
</organism>
<evidence type="ECO:0000313" key="3">
    <source>
        <dbReference type="EMBL" id="HIX57757.1"/>
    </source>
</evidence>